<accession>A0A974BNM8</accession>
<dbReference type="AlphaFoldDB" id="A0A974BNM8"/>
<protein>
    <submittedName>
        <fullName evidence="2">Uncharacterized protein</fullName>
    </submittedName>
</protein>
<proteinExistence type="predicted"/>
<dbReference type="EMBL" id="KV489470">
    <property type="protein sequence ID" value="OCT55451.1"/>
    <property type="molecule type" value="Genomic_DNA"/>
</dbReference>
<reference evidence="2" key="1">
    <citation type="submission" date="2016-05" db="EMBL/GenBank/DDBJ databases">
        <title>WGS assembly of Xenopus laevis.</title>
        <authorList>
            <person name="Session A."/>
            <person name="Uno Y."/>
            <person name="Kwon T."/>
            <person name="Chapman J."/>
            <person name="Toyoda A."/>
            <person name="Takahashi S."/>
            <person name="Fukui A."/>
            <person name="Hikosaka A."/>
            <person name="Putnam N."/>
            <person name="Stites J."/>
            <person name="Van Heeringen S."/>
            <person name="Quigley I."/>
            <person name="Heinz S."/>
            <person name="Hellsten U."/>
            <person name="Lyons J."/>
            <person name="Suzuki A."/>
            <person name="Kondo M."/>
            <person name="Ogino H."/>
            <person name="Ochi H."/>
            <person name="Bogdanovic O."/>
            <person name="Lister R."/>
            <person name="Georgiou G."/>
            <person name="Paranjpe S."/>
            <person name="Van Kruijsbergen I."/>
            <person name="Mozaffari S."/>
            <person name="Shu S."/>
            <person name="Schmutz J."/>
            <person name="Jenkins J."/>
            <person name="Grimwood J."/>
            <person name="Carlson J."/>
            <person name="Mitros T."/>
            <person name="Simakov O."/>
            <person name="Heald R."/>
            <person name="Miller K."/>
            <person name="Haudenschild C."/>
            <person name="Kuroki Y."/>
            <person name="Tanaka T."/>
            <person name="Michiue T."/>
            <person name="Watanabe M."/>
            <person name="Kinoshita T."/>
            <person name="Ohta Y."/>
            <person name="Mawaribuchi S."/>
            <person name="Suzuki Y."/>
            <person name="Haramoto Y."/>
            <person name="Yamamoto T."/>
            <person name="Takagi C."/>
            <person name="Kitzman J."/>
            <person name="Shendure J."/>
            <person name="Nakayama T."/>
            <person name="Izutsu Y."/>
            <person name="Robert J."/>
            <person name="Dichmann D."/>
            <person name="Flajnik M."/>
            <person name="Houston D."/>
            <person name="Marcotte E."/>
            <person name="Wallingford J."/>
            <person name="Ito Y."/>
            <person name="Asashima M."/>
            <person name="Ueno N."/>
            <person name="Matsuda Y."/>
            <person name="Jan Veenstra G."/>
            <person name="Fujiyama A."/>
            <person name="Harland R."/>
            <person name="Taira M."/>
            <person name="Rokhsar D.S."/>
        </authorList>
    </citation>
    <scope>NUCLEOTIDE SEQUENCE</scope>
    <source>
        <strain evidence="2">J</strain>
        <tissue evidence="2">Blood</tissue>
    </source>
</reference>
<evidence type="ECO:0000313" key="2">
    <source>
        <dbReference type="EMBL" id="OCT55451.1"/>
    </source>
</evidence>
<dbReference type="Proteomes" id="UP000694892">
    <property type="component" value="Unassembled WGS sequence"/>
</dbReference>
<gene>
    <name evidence="2" type="ORF">XELAEV_18002020mg</name>
</gene>
<name>A0A974BNM8_XENLA</name>
<evidence type="ECO:0000256" key="1">
    <source>
        <dbReference type="SAM" id="MobiDB-lite"/>
    </source>
</evidence>
<organism evidence="2">
    <name type="scientific">Xenopus laevis</name>
    <name type="common">African clawed frog</name>
    <dbReference type="NCBI Taxonomy" id="8355"/>
    <lineage>
        <taxon>Eukaryota</taxon>
        <taxon>Metazoa</taxon>
        <taxon>Chordata</taxon>
        <taxon>Craniata</taxon>
        <taxon>Vertebrata</taxon>
        <taxon>Euteleostomi</taxon>
        <taxon>Amphibia</taxon>
        <taxon>Batrachia</taxon>
        <taxon>Anura</taxon>
        <taxon>Pipoidea</taxon>
        <taxon>Pipidae</taxon>
        <taxon>Xenopodinae</taxon>
        <taxon>Xenopus</taxon>
        <taxon>Xenopus</taxon>
    </lineage>
</organism>
<sequence length="83" mass="9767">METGGFLLHRTRTLKKCQIHQISMLPSRVSFQAHKQTLTKVTKRMGKLYETHTYKANKSKVHQNRCAYKHSTKTKNHKHAQHL</sequence>
<feature type="region of interest" description="Disordered" evidence="1">
    <location>
        <begin position="60"/>
        <end position="83"/>
    </location>
</feature>